<dbReference type="EMBL" id="JACHJV010000001">
    <property type="protein sequence ID" value="MBB4926260.1"/>
    <property type="molecule type" value="Genomic_DNA"/>
</dbReference>
<evidence type="ECO:0000313" key="2">
    <source>
        <dbReference type="Proteomes" id="UP000540506"/>
    </source>
</evidence>
<sequence>MWTYENAIETTATPEAIWQYWADVERWGDWNADLEAIRIDGPFADGTLITMTPGGQEPVELWLRDVVENEHFIDEAQFAGLVLRTSHRLDRLADGGTRVLYRLEITGPDADQVGPELGPAVSGDWPETMAALVKCAEQGRL</sequence>
<organism evidence="1 2">
    <name type="scientific">Kitasatospora kifunensis</name>
    <name type="common">Streptomyces kifunensis</name>
    <dbReference type="NCBI Taxonomy" id="58351"/>
    <lineage>
        <taxon>Bacteria</taxon>
        <taxon>Bacillati</taxon>
        <taxon>Actinomycetota</taxon>
        <taxon>Actinomycetes</taxon>
        <taxon>Kitasatosporales</taxon>
        <taxon>Streptomycetaceae</taxon>
        <taxon>Kitasatospora</taxon>
    </lineage>
</organism>
<dbReference type="RefSeq" id="WP_184939278.1">
    <property type="nucleotide sequence ID" value="NZ_JACHJV010000001.1"/>
</dbReference>
<dbReference type="SUPFAM" id="SSF55961">
    <property type="entry name" value="Bet v1-like"/>
    <property type="match status" value="1"/>
</dbReference>
<comment type="caution">
    <text evidence="1">The sequence shown here is derived from an EMBL/GenBank/DDBJ whole genome shotgun (WGS) entry which is preliminary data.</text>
</comment>
<dbReference type="InterPro" id="IPR023393">
    <property type="entry name" value="START-like_dom_sf"/>
</dbReference>
<protein>
    <submittedName>
        <fullName evidence="1">Uncharacterized protein YndB with AHSA1/START domain</fullName>
    </submittedName>
</protein>
<dbReference type="Proteomes" id="UP000540506">
    <property type="component" value="Unassembled WGS sequence"/>
</dbReference>
<dbReference type="Gene3D" id="3.30.530.20">
    <property type="match status" value="1"/>
</dbReference>
<name>A0A7W7R6D3_KITKI</name>
<dbReference type="AlphaFoldDB" id="A0A7W7R6D3"/>
<reference evidence="1 2" key="1">
    <citation type="submission" date="2020-08" db="EMBL/GenBank/DDBJ databases">
        <title>Sequencing the genomes of 1000 actinobacteria strains.</title>
        <authorList>
            <person name="Klenk H.-P."/>
        </authorList>
    </citation>
    <scope>NUCLEOTIDE SEQUENCE [LARGE SCALE GENOMIC DNA]</scope>
    <source>
        <strain evidence="1 2">DSM 41654</strain>
    </source>
</reference>
<evidence type="ECO:0000313" key="1">
    <source>
        <dbReference type="EMBL" id="MBB4926260.1"/>
    </source>
</evidence>
<keyword evidence="2" id="KW-1185">Reference proteome</keyword>
<accession>A0A7W7R6D3</accession>
<proteinExistence type="predicted"/>
<gene>
    <name evidence="1" type="ORF">FHR34_005253</name>
</gene>